<dbReference type="GO" id="GO:0003677">
    <property type="term" value="F:DNA binding"/>
    <property type="evidence" value="ECO:0007669"/>
    <property type="project" value="InterPro"/>
</dbReference>
<dbReference type="Pfam" id="PF08281">
    <property type="entry name" value="Sigma70_r4_2"/>
    <property type="match status" value="1"/>
</dbReference>
<dbReference type="GO" id="GO:0016987">
    <property type="term" value="F:sigma factor activity"/>
    <property type="evidence" value="ECO:0007669"/>
    <property type="project" value="InterPro"/>
</dbReference>
<accession>A0A5C6RW07</accession>
<dbReference type="OrthoDB" id="1027298at2"/>
<feature type="domain" description="RNA polymerase sigma factor 70 region 4 type 2" evidence="1">
    <location>
        <begin position="41"/>
        <end position="91"/>
    </location>
</feature>
<dbReference type="InterPro" id="IPR013249">
    <property type="entry name" value="RNA_pol_sigma70_r4_t2"/>
</dbReference>
<dbReference type="Proteomes" id="UP000321580">
    <property type="component" value="Unassembled WGS sequence"/>
</dbReference>
<feature type="non-terminal residue" evidence="2">
    <location>
        <position position="1"/>
    </location>
</feature>
<name>A0A5C6RW07_9BACT</name>
<dbReference type="InterPro" id="IPR013324">
    <property type="entry name" value="RNA_pol_sigma_r3/r4-like"/>
</dbReference>
<dbReference type="InterPro" id="IPR036388">
    <property type="entry name" value="WH-like_DNA-bd_sf"/>
</dbReference>
<evidence type="ECO:0000313" key="3">
    <source>
        <dbReference type="Proteomes" id="UP000321580"/>
    </source>
</evidence>
<proteinExistence type="predicted"/>
<evidence type="ECO:0000313" key="2">
    <source>
        <dbReference type="EMBL" id="TXB66224.1"/>
    </source>
</evidence>
<dbReference type="Gene3D" id="1.10.10.10">
    <property type="entry name" value="Winged helix-like DNA-binding domain superfamily/Winged helix DNA-binding domain"/>
    <property type="match status" value="1"/>
</dbReference>
<dbReference type="NCBIfam" id="TIGR02937">
    <property type="entry name" value="sigma70-ECF"/>
    <property type="match status" value="1"/>
</dbReference>
<dbReference type="AlphaFoldDB" id="A0A5C6RW07"/>
<dbReference type="SUPFAM" id="SSF88659">
    <property type="entry name" value="Sigma3 and sigma4 domains of RNA polymerase sigma factors"/>
    <property type="match status" value="1"/>
</dbReference>
<dbReference type="GO" id="GO:0006352">
    <property type="term" value="P:DNA-templated transcription initiation"/>
    <property type="evidence" value="ECO:0007669"/>
    <property type="project" value="InterPro"/>
</dbReference>
<reference evidence="2 3" key="1">
    <citation type="submission" date="2019-08" db="EMBL/GenBank/DDBJ databases">
        <title>Genome of Phaeodactylibacter luteus.</title>
        <authorList>
            <person name="Bowman J.P."/>
        </authorList>
    </citation>
    <scope>NUCLEOTIDE SEQUENCE [LARGE SCALE GENOMIC DNA]</scope>
    <source>
        <strain evidence="2 3">KCTC 42180</strain>
    </source>
</reference>
<sequence>IDFLRRKKKQQDLFADEVDNAPDLAEEEISDKIILEIELTQLQQVLENIPTSDRMVLLMKYQDRMSIKEIAEILDKTESAVKMKIKRAKAKAQKTREEIFPEQLV</sequence>
<dbReference type="InterPro" id="IPR014284">
    <property type="entry name" value="RNA_pol_sigma-70_dom"/>
</dbReference>
<dbReference type="RefSeq" id="WP_147166393.1">
    <property type="nucleotide sequence ID" value="NZ_VOOR01000008.1"/>
</dbReference>
<dbReference type="EMBL" id="VOOR01000008">
    <property type="protein sequence ID" value="TXB66224.1"/>
    <property type="molecule type" value="Genomic_DNA"/>
</dbReference>
<organism evidence="2 3">
    <name type="scientific">Phaeodactylibacter luteus</name>
    <dbReference type="NCBI Taxonomy" id="1564516"/>
    <lineage>
        <taxon>Bacteria</taxon>
        <taxon>Pseudomonadati</taxon>
        <taxon>Bacteroidota</taxon>
        <taxon>Saprospiria</taxon>
        <taxon>Saprospirales</taxon>
        <taxon>Haliscomenobacteraceae</taxon>
        <taxon>Phaeodactylibacter</taxon>
    </lineage>
</organism>
<evidence type="ECO:0000259" key="1">
    <source>
        <dbReference type="Pfam" id="PF08281"/>
    </source>
</evidence>
<gene>
    <name evidence="2" type="ORF">FRY97_05260</name>
</gene>
<keyword evidence="3" id="KW-1185">Reference proteome</keyword>
<protein>
    <submittedName>
        <fullName evidence="2">Sigma-70 family RNA polymerase sigma factor</fullName>
    </submittedName>
</protein>
<comment type="caution">
    <text evidence="2">The sequence shown here is derived from an EMBL/GenBank/DDBJ whole genome shotgun (WGS) entry which is preliminary data.</text>
</comment>